<comment type="caution">
    <text evidence="3">The sequence shown here is derived from an EMBL/GenBank/DDBJ whole genome shotgun (WGS) entry which is preliminary data.</text>
</comment>
<protein>
    <submittedName>
        <fullName evidence="3">Type II toxin-antitoxin system RelE/ParE family toxin</fullName>
    </submittedName>
</protein>
<comment type="similarity">
    <text evidence="1">Belongs to the RelE toxin family.</text>
</comment>
<dbReference type="InterPro" id="IPR035093">
    <property type="entry name" value="RelE/ParE_toxin_dom_sf"/>
</dbReference>
<keyword evidence="4" id="KW-1185">Reference proteome</keyword>
<dbReference type="EMBL" id="BAABGA010000054">
    <property type="protein sequence ID" value="GAA4461409.1"/>
    <property type="molecule type" value="Genomic_DNA"/>
</dbReference>
<dbReference type="InterPro" id="IPR051803">
    <property type="entry name" value="TA_system_RelE-like_toxin"/>
</dbReference>
<dbReference type="Proteomes" id="UP001500840">
    <property type="component" value="Unassembled WGS sequence"/>
</dbReference>
<dbReference type="Pfam" id="PF05016">
    <property type="entry name" value="ParE_toxin"/>
    <property type="match status" value="1"/>
</dbReference>
<evidence type="ECO:0000256" key="1">
    <source>
        <dbReference type="ARBA" id="ARBA00006226"/>
    </source>
</evidence>
<gene>
    <name evidence="3" type="ORF">GCM10023156_43970</name>
</gene>
<evidence type="ECO:0000256" key="2">
    <source>
        <dbReference type="ARBA" id="ARBA00022649"/>
    </source>
</evidence>
<name>A0ABP8N6R5_9BACT</name>
<proteinExistence type="inferred from homology"/>
<reference evidence="4" key="1">
    <citation type="journal article" date="2019" name="Int. J. Syst. Evol. Microbiol.">
        <title>The Global Catalogue of Microorganisms (GCM) 10K type strain sequencing project: providing services to taxonomists for standard genome sequencing and annotation.</title>
        <authorList>
            <consortium name="The Broad Institute Genomics Platform"/>
            <consortium name="The Broad Institute Genome Sequencing Center for Infectious Disease"/>
            <person name="Wu L."/>
            <person name="Ma J."/>
        </authorList>
    </citation>
    <scope>NUCLEOTIDE SEQUENCE [LARGE SCALE GENOMIC DNA]</scope>
    <source>
        <strain evidence="4">JCM 17759</strain>
    </source>
</reference>
<evidence type="ECO:0000313" key="3">
    <source>
        <dbReference type="EMBL" id="GAA4461409.1"/>
    </source>
</evidence>
<dbReference type="InterPro" id="IPR007712">
    <property type="entry name" value="RelE/ParE_toxin"/>
</dbReference>
<evidence type="ECO:0000313" key="4">
    <source>
        <dbReference type="Proteomes" id="UP001500840"/>
    </source>
</evidence>
<sequence>MANVIYAPEADDDLFGIVESIARDKPEAAREWLRKIRETCETIAPQPEMGELRPGFGVPGARSFSVGNYVIFFRATERGIEVSRVIHGSRDMRNI</sequence>
<keyword evidence="2" id="KW-1277">Toxin-antitoxin system</keyword>
<dbReference type="PANTHER" id="PTHR33755">
    <property type="entry name" value="TOXIN PARE1-RELATED"/>
    <property type="match status" value="1"/>
</dbReference>
<accession>A0ABP8N6R5</accession>
<dbReference type="RefSeq" id="WP_345325512.1">
    <property type="nucleotide sequence ID" value="NZ_BAABGA010000054.1"/>
</dbReference>
<dbReference type="PANTHER" id="PTHR33755:SF6">
    <property type="entry name" value="PLASMID STABILIZATION SYSTEM PROTEIN"/>
    <property type="match status" value="1"/>
</dbReference>
<organism evidence="3 4">
    <name type="scientific">Novipirellula rosea</name>
    <dbReference type="NCBI Taxonomy" id="1031540"/>
    <lineage>
        <taxon>Bacteria</taxon>
        <taxon>Pseudomonadati</taxon>
        <taxon>Planctomycetota</taxon>
        <taxon>Planctomycetia</taxon>
        <taxon>Pirellulales</taxon>
        <taxon>Pirellulaceae</taxon>
        <taxon>Novipirellula</taxon>
    </lineage>
</organism>
<dbReference type="Gene3D" id="3.30.2310.20">
    <property type="entry name" value="RelE-like"/>
    <property type="match status" value="1"/>
</dbReference>